<evidence type="ECO:0000313" key="3">
    <source>
        <dbReference type="Proteomes" id="UP000181951"/>
    </source>
</evidence>
<name>A0A1H8UBG5_9ACTN</name>
<feature type="region of interest" description="Disordered" evidence="1">
    <location>
        <begin position="39"/>
        <end position="150"/>
    </location>
</feature>
<feature type="compositionally biased region" description="Low complexity" evidence="1">
    <location>
        <begin position="57"/>
        <end position="69"/>
    </location>
</feature>
<gene>
    <name evidence="2" type="ORF">SAMN05216267_106718</name>
</gene>
<feature type="compositionally biased region" description="Gly residues" evidence="1">
    <location>
        <begin position="46"/>
        <end position="56"/>
    </location>
</feature>
<proteinExistence type="predicted"/>
<evidence type="ECO:0000256" key="1">
    <source>
        <dbReference type="SAM" id="MobiDB-lite"/>
    </source>
</evidence>
<accession>A0A1H8UBG5</accession>
<reference evidence="2 3" key="1">
    <citation type="submission" date="2016-10" db="EMBL/GenBank/DDBJ databases">
        <authorList>
            <person name="de Groot N.N."/>
        </authorList>
    </citation>
    <scope>NUCLEOTIDE SEQUENCE [LARGE SCALE GENOMIC DNA]</scope>
    <source>
        <strain evidence="2 3">CGMCC 4.2026</strain>
    </source>
</reference>
<evidence type="ECO:0000313" key="2">
    <source>
        <dbReference type="EMBL" id="SEO99958.1"/>
    </source>
</evidence>
<dbReference type="Proteomes" id="UP000181951">
    <property type="component" value="Unassembled WGS sequence"/>
</dbReference>
<organism evidence="2 3">
    <name type="scientific">Actinacidiphila rubida</name>
    <dbReference type="NCBI Taxonomy" id="310780"/>
    <lineage>
        <taxon>Bacteria</taxon>
        <taxon>Bacillati</taxon>
        <taxon>Actinomycetota</taxon>
        <taxon>Actinomycetes</taxon>
        <taxon>Kitasatosporales</taxon>
        <taxon>Streptomycetaceae</taxon>
        <taxon>Actinacidiphila</taxon>
    </lineage>
</organism>
<protein>
    <submittedName>
        <fullName evidence="2">Uncharacterized protein</fullName>
    </submittedName>
</protein>
<feature type="region of interest" description="Disordered" evidence="1">
    <location>
        <begin position="1"/>
        <end position="23"/>
    </location>
</feature>
<sequence>MVDWSPWTTGRDHAPMRSTHVPGGYTVPVGRGVAARRGTAPLRGPVRGGCGDGSGGAVVRAGARAAGTRRTGGDDGGDGGDGDGTVVATGVEPASGSGRFAPAAAGAADGVRTATGPPHAASMATAGTMTATRTLQDRTEFPPQPKRPLT</sequence>
<keyword evidence="3" id="KW-1185">Reference proteome</keyword>
<feature type="compositionally biased region" description="Low complexity" evidence="1">
    <location>
        <begin position="84"/>
        <end position="134"/>
    </location>
</feature>
<dbReference type="EMBL" id="FODD01000067">
    <property type="protein sequence ID" value="SEO99958.1"/>
    <property type="molecule type" value="Genomic_DNA"/>
</dbReference>
<dbReference type="AlphaFoldDB" id="A0A1H8UBG5"/>